<dbReference type="AlphaFoldDB" id="A0A1S9PBC7"/>
<dbReference type="STRING" id="1792845.BC343_11665"/>
<comment type="caution">
    <text evidence="2">The sequence shown here is derived from an EMBL/GenBank/DDBJ whole genome shotgun (WGS) entry which is preliminary data.</text>
</comment>
<evidence type="ECO:0000313" key="3">
    <source>
        <dbReference type="Proteomes" id="UP000189739"/>
    </source>
</evidence>
<gene>
    <name evidence="2" type="ORF">BC343_11665</name>
</gene>
<dbReference type="Proteomes" id="UP000189739">
    <property type="component" value="Unassembled WGS sequence"/>
</dbReference>
<dbReference type="EMBL" id="MBTF01000034">
    <property type="protein sequence ID" value="OOQ58284.1"/>
    <property type="molecule type" value="Genomic_DNA"/>
</dbReference>
<sequence length="419" mass="48168">MYTTTSHIDKIIEKLALIKSALELHGKNGTLSLHKNSELIMMHVLTLAYNYQLEFLGKDSRFPGVDLGSQTDGIAIQVTSRNDNDKVNDAIEKFLKNNLQKTFPRMIVLMMNTRIAKYPLKPFIDPTFQFDTAKDIIDFNDLVQKIKTLMPIQIQLIAEYLEKEMPGAGLAIEDDKKYLINTEADKAKRKLDYYFHSAVTIEFTGAGLSAAKIYRWLNDYFNDPHKRFYYLTVLSEHFRNRTGGSGEVVFEIPLNDESAVNYAKHTILKISQDKIQIEFATYYSNREHNTNLQDELGPMLVILLALPALKLPAQAGIKISYDYRTNGKIMFYNMNAILSADTHMQIFYIDKHTSVQEDFKNIGDEELLELLQEIADTFVNEPLPHQSNQPFMAFDRNGQLLTLNHLRSRIQPALREINE</sequence>
<evidence type="ECO:0000259" key="1">
    <source>
        <dbReference type="Pfam" id="PF21941"/>
    </source>
</evidence>
<organism evidence="2 3">
    <name type="scientific">Mucilaginibacter pedocola</name>
    <dbReference type="NCBI Taxonomy" id="1792845"/>
    <lineage>
        <taxon>Bacteria</taxon>
        <taxon>Pseudomonadati</taxon>
        <taxon>Bacteroidota</taxon>
        <taxon>Sphingobacteriia</taxon>
        <taxon>Sphingobacteriales</taxon>
        <taxon>Sphingobacteriaceae</taxon>
        <taxon>Mucilaginibacter</taxon>
    </lineage>
</organism>
<protein>
    <recommendedName>
        <fullName evidence="1">SMEK domain-containing protein</fullName>
    </recommendedName>
</protein>
<dbReference type="NCBIfam" id="NF033859">
    <property type="entry name" value="SMEK_N"/>
    <property type="match status" value="1"/>
</dbReference>
<name>A0A1S9PBC7_9SPHI</name>
<reference evidence="2 3" key="1">
    <citation type="submission" date="2016-07" db="EMBL/GenBank/DDBJ databases">
        <title>Genomic analysis of zinc-resistant bacterium Mucilaginibacter pedocola TBZ30.</title>
        <authorList>
            <person name="Huang J."/>
            <person name="Tang J."/>
        </authorList>
    </citation>
    <scope>NUCLEOTIDE SEQUENCE [LARGE SCALE GENOMIC DNA]</scope>
    <source>
        <strain evidence="2 3">TBZ30</strain>
    </source>
</reference>
<keyword evidence="3" id="KW-1185">Reference proteome</keyword>
<dbReference type="OrthoDB" id="789223at2"/>
<dbReference type="InterPro" id="IPR047740">
    <property type="entry name" value="SMEK_dom"/>
</dbReference>
<evidence type="ECO:0000313" key="2">
    <source>
        <dbReference type="EMBL" id="OOQ58284.1"/>
    </source>
</evidence>
<dbReference type="Pfam" id="PF21941">
    <property type="entry name" value="SMEK_N"/>
    <property type="match status" value="1"/>
</dbReference>
<feature type="domain" description="SMEK" evidence="1">
    <location>
        <begin position="10"/>
        <end position="147"/>
    </location>
</feature>
<proteinExistence type="predicted"/>
<dbReference type="RefSeq" id="WP_078350033.1">
    <property type="nucleotide sequence ID" value="NZ_MBTF01000034.1"/>
</dbReference>
<accession>A0A1S9PBC7</accession>